<feature type="transmembrane region" description="Helical" evidence="2">
    <location>
        <begin position="144"/>
        <end position="162"/>
    </location>
</feature>
<dbReference type="InterPro" id="IPR055568">
    <property type="entry name" value="DUF7144"/>
</dbReference>
<reference evidence="5" key="1">
    <citation type="submission" date="2016-10" db="EMBL/GenBank/DDBJ databases">
        <authorList>
            <person name="Varghese N."/>
            <person name="Submissions S."/>
        </authorList>
    </citation>
    <scope>NUCLEOTIDE SEQUENCE [LARGE SCALE GENOMIC DNA]</scope>
    <source>
        <strain evidence="5">CGMCC 4.3530</strain>
    </source>
</reference>
<feature type="transmembrane region" description="Helical" evidence="2">
    <location>
        <begin position="51"/>
        <end position="75"/>
    </location>
</feature>
<dbReference type="AlphaFoldDB" id="A0A1H3ES65"/>
<evidence type="ECO:0000259" key="3">
    <source>
        <dbReference type="Pfam" id="PF23636"/>
    </source>
</evidence>
<organism evidence="4 5">
    <name type="scientific">Saccharopolyspora shandongensis</name>
    <dbReference type="NCBI Taxonomy" id="418495"/>
    <lineage>
        <taxon>Bacteria</taxon>
        <taxon>Bacillati</taxon>
        <taxon>Actinomycetota</taxon>
        <taxon>Actinomycetes</taxon>
        <taxon>Pseudonocardiales</taxon>
        <taxon>Pseudonocardiaceae</taxon>
        <taxon>Saccharopolyspora</taxon>
    </lineage>
</organism>
<evidence type="ECO:0000256" key="1">
    <source>
        <dbReference type="SAM" id="MobiDB-lite"/>
    </source>
</evidence>
<keyword evidence="2" id="KW-0472">Membrane</keyword>
<evidence type="ECO:0000256" key="2">
    <source>
        <dbReference type="SAM" id="Phobius"/>
    </source>
</evidence>
<feature type="region of interest" description="Disordered" evidence="1">
    <location>
        <begin position="1"/>
        <end position="27"/>
    </location>
</feature>
<dbReference type="STRING" id="418495.SAMN05216215_1015117"/>
<evidence type="ECO:0000313" key="4">
    <source>
        <dbReference type="EMBL" id="SDX80814.1"/>
    </source>
</evidence>
<feature type="transmembrane region" description="Helical" evidence="2">
    <location>
        <begin position="95"/>
        <end position="115"/>
    </location>
</feature>
<keyword evidence="2" id="KW-0812">Transmembrane</keyword>
<sequence>MSSPQTGPESQAKAEGTMPEQTAVPEQAAAPAEQKQWAMAPAQPTGMMSGWLAFAGSLLAMIGIFNIIGGITALFRPTYYLVGTAQLLVFDFAAWGWFWLALGVVQVAAGVGCLYGQMWARMTGIALAALSAIAHLAFLAAFPLWSLVVIALSVLVIYGLMVPQRGAAA</sequence>
<dbReference type="EMBL" id="FNOK01000015">
    <property type="protein sequence ID" value="SDX80814.1"/>
    <property type="molecule type" value="Genomic_DNA"/>
</dbReference>
<gene>
    <name evidence="4" type="ORF">SAMN05216215_1015117</name>
</gene>
<keyword evidence="2" id="KW-1133">Transmembrane helix</keyword>
<dbReference type="Proteomes" id="UP000199529">
    <property type="component" value="Unassembled WGS sequence"/>
</dbReference>
<accession>A0A1H3ES65</accession>
<protein>
    <recommendedName>
        <fullName evidence="3">DUF7144 domain-containing protein</fullName>
    </recommendedName>
</protein>
<proteinExistence type="predicted"/>
<dbReference type="RefSeq" id="WP_218157367.1">
    <property type="nucleotide sequence ID" value="NZ_FNOK01000015.1"/>
</dbReference>
<name>A0A1H3ES65_9PSEU</name>
<feature type="domain" description="DUF7144" evidence="3">
    <location>
        <begin position="51"/>
        <end position="164"/>
    </location>
</feature>
<dbReference type="Pfam" id="PF23636">
    <property type="entry name" value="DUF7144"/>
    <property type="match status" value="1"/>
</dbReference>
<keyword evidence="5" id="KW-1185">Reference proteome</keyword>
<evidence type="ECO:0000313" key="5">
    <source>
        <dbReference type="Proteomes" id="UP000199529"/>
    </source>
</evidence>